<accession>A0ABN7F2E2</accession>
<dbReference type="Proteomes" id="UP000494116">
    <property type="component" value="Unassembled WGS sequence"/>
</dbReference>
<dbReference type="Gene3D" id="1.10.10.1400">
    <property type="entry name" value="Terminase, small subunit, N-terminal DNA-binding domain, HTH motif"/>
    <property type="match status" value="1"/>
</dbReference>
<evidence type="ECO:0000313" key="3">
    <source>
        <dbReference type="Proteomes" id="UP000494116"/>
    </source>
</evidence>
<dbReference type="InterPro" id="IPR005335">
    <property type="entry name" value="Terminase_ssu"/>
</dbReference>
<keyword evidence="3" id="KW-1185">Reference proteome</keyword>
<feature type="compositionally biased region" description="Low complexity" evidence="1">
    <location>
        <begin position="78"/>
        <end position="88"/>
    </location>
</feature>
<feature type="region of interest" description="Disordered" evidence="1">
    <location>
        <begin position="62"/>
        <end position="89"/>
    </location>
</feature>
<evidence type="ECO:0000313" key="2">
    <source>
        <dbReference type="EMBL" id="CAB3704837.1"/>
    </source>
</evidence>
<protein>
    <recommendedName>
        <fullName evidence="4">Terminase small subunit</fullName>
    </recommendedName>
</protein>
<dbReference type="EMBL" id="CADIJS010000002">
    <property type="protein sequence ID" value="CAB3704837.1"/>
    <property type="molecule type" value="Genomic_DNA"/>
</dbReference>
<dbReference type="InterPro" id="IPR038713">
    <property type="entry name" value="Terminase_Gp1_N_sf"/>
</dbReference>
<feature type="region of interest" description="Disordered" evidence="1">
    <location>
        <begin position="137"/>
        <end position="172"/>
    </location>
</feature>
<comment type="caution">
    <text evidence="2">The sequence shown here is derived from an EMBL/GenBank/DDBJ whole genome shotgun (WGS) entry which is preliminary data.</text>
</comment>
<dbReference type="Pfam" id="PF03592">
    <property type="entry name" value="Terminase_2"/>
    <property type="match status" value="1"/>
</dbReference>
<sequence>MALTDKKRRFVDALLSGLSGAKAAIHAGYSENGAAQAAARLMRDKHVLAALGRTAQVNKIVNKNSVNKKPDSAPPSDVPSDQPSAADSVESVGLKALGLTSDPRAVLVAIMNDLGEEPKLRMEAAKALMPFTHGKIAEQGKKGAKQEAANKAAGGRFAPPPPPTHLRVVGKG</sequence>
<dbReference type="RefSeq" id="WP_061302538.1">
    <property type="nucleotide sequence ID" value="NZ_CADIJS010000002.1"/>
</dbReference>
<evidence type="ECO:0000256" key="1">
    <source>
        <dbReference type="SAM" id="MobiDB-lite"/>
    </source>
</evidence>
<name>A0ABN7F2E2_9BURK</name>
<evidence type="ECO:0008006" key="4">
    <source>
        <dbReference type="Google" id="ProtNLM"/>
    </source>
</evidence>
<proteinExistence type="predicted"/>
<reference evidence="2 3" key="1">
    <citation type="submission" date="2020-04" db="EMBL/GenBank/DDBJ databases">
        <authorList>
            <person name="De Canck E."/>
        </authorList>
    </citation>
    <scope>NUCLEOTIDE SEQUENCE [LARGE SCALE GENOMIC DNA]</scope>
    <source>
        <strain evidence="2 3">LMG 1873</strain>
    </source>
</reference>
<organism evidence="2 3">
    <name type="scientific">Achromobacter piechaudii</name>
    <dbReference type="NCBI Taxonomy" id="72556"/>
    <lineage>
        <taxon>Bacteria</taxon>
        <taxon>Pseudomonadati</taxon>
        <taxon>Pseudomonadota</taxon>
        <taxon>Betaproteobacteria</taxon>
        <taxon>Burkholderiales</taxon>
        <taxon>Alcaligenaceae</taxon>
        <taxon>Achromobacter</taxon>
    </lineage>
</organism>
<gene>
    <name evidence="2" type="ORF">LMG1873_02871</name>
</gene>